<gene>
    <name evidence="2" type="ORF">TRSC58_01445</name>
</gene>
<dbReference type="AlphaFoldDB" id="A0A061J900"/>
<dbReference type="SMART" id="SM00368">
    <property type="entry name" value="LRR_RI"/>
    <property type="match status" value="3"/>
</dbReference>
<dbReference type="InterPro" id="IPR053040">
    <property type="entry name" value="LRR-containing_protein_71"/>
</dbReference>
<evidence type="ECO:0000313" key="2">
    <source>
        <dbReference type="EMBL" id="ESL10815.1"/>
    </source>
</evidence>
<feature type="region of interest" description="Disordered" evidence="1">
    <location>
        <begin position="68"/>
        <end position="87"/>
    </location>
</feature>
<accession>A0A061J900</accession>
<dbReference type="InterPro" id="IPR032675">
    <property type="entry name" value="LRR_dom_sf"/>
</dbReference>
<name>A0A061J900_TRYRA</name>
<dbReference type="Pfam" id="PF13516">
    <property type="entry name" value="LRR_6"/>
    <property type="match status" value="2"/>
</dbReference>
<dbReference type="SUPFAM" id="SSF52047">
    <property type="entry name" value="RNI-like"/>
    <property type="match status" value="1"/>
</dbReference>
<dbReference type="Gene3D" id="3.80.10.10">
    <property type="entry name" value="Ribonuclease Inhibitor"/>
    <property type="match status" value="1"/>
</dbReference>
<keyword evidence="3" id="KW-1185">Reference proteome</keyword>
<comment type="caution">
    <text evidence="2">The sequence shown here is derived from an EMBL/GenBank/DDBJ whole genome shotgun (WGS) entry which is preliminary data.</text>
</comment>
<evidence type="ECO:0008006" key="4">
    <source>
        <dbReference type="Google" id="ProtNLM"/>
    </source>
</evidence>
<proteinExistence type="predicted"/>
<organism evidence="2 3">
    <name type="scientific">Trypanosoma rangeli SC58</name>
    <dbReference type="NCBI Taxonomy" id="429131"/>
    <lineage>
        <taxon>Eukaryota</taxon>
        <taxon>Discoba</taxon>
        <taxon>Euglenozoa</taxon>
        <taxon>Kinetoplastea</taxon>
        <taxon>Metakinetoplastina</taxon>
        <taxon>Trypanosomatida</taxon>
        <taxon>Trypanosomatidae</taxon>
        <taxon>Trypanosoma</taxon>
        <taxon>Herpetosoma</taxon>
    </lineage>
</organism>
<protein>
    <recommendedName>
        <fullName evidence="4">Leucine-rich repeat protein (LRRP)</fullName>
    </recommendedName>
</protein>
<dbReference type="InterPro" id="IPR001611">
    <property type="entry name" value="Leu-rich_rpt"/>
</dbReference>
<dbReference type="Proteomes" id="UP000031737">
    <property type="component" value="Unassembled WGS sequence"/>
</dbReference>
<sequence>MLFEPSGVLRSDYGAYCHALGVTEREELYQSIFTDEERRHAEEAKYLAAHPCRNAPVNLDATDPSLLPLQPFTSTNPPSATARASASLGRSASIGSVKSKKKSAARDNAAMPSLAAAPPTLTFIAMRHLKFCLNERDIRPLALAIPYCVSLVSVEFVGCGLSEESYFLLVKAIYTSRRVASVTIDFNGTFNSGFYADPTITSPSSLRTSPRVTSAALVSSPQDLLSSQPLADSMAGSLHRPCVLGSEGPLTGTESSQLLKKLIGADAPTFLPTEYRGLKGLLLSLEQQAREEKGRKGKIDFKRQTQLQQQQDILAQIDKENPVIVPRGWAAMLLTGIKHLSLRGNGITNDDAATMASLLLCHPRSELVSLNLWGNCIGDDGAVALAQMLKENRTLQALDLGHNDIGDVGLLSLVDCFRMQEMSFEKLQMYRKRYLLRRDATMQERQLATTPPPTYPSYQEVYTAWYQTKYPAVTEEKKESKKSTQAKVKKVESVLSRPTSPFDRDCFRMEHTVRVPGNTVLRCVNLGNNRKVTLAGAREALRVLSLREPAEESEMSALQNCAVQPPELYCAAITLRAFVILHGGDPGLQAVQRDLSDMLYWRLLLLPRVPLETEVTGDEVKKKSSRNKK</sequence>
<dbReference type="VEuPathDB" id="TriTrypDB:TRSC58_01445"/>
<dbReference type="PANTHER" id="PTHR46984">
    <property type="entry name" value="LEUCINE-RICH REPEAT-CONTAINING PROTEIN 71"/>
    <property type="match status" value="1"/>
</dbReference>
<dbReference type="OrthoDB" id="120976at2759"/>
<reference evidence="2 3" key="1">
    <citation type="submission" date="2013-07" db="EMBL/GenBank/DDBJ databases">
        <authorList>
            <person name="Stoco P.H."/>
            <person name="Wagner G."/>
            <person name="Gerber A."/>
            <person name="Zaha A."/>
            <person name="Thompson C."/>
            <person name="Bartholomeu D.C."/>
            <person name="Luckemeyer D.D."/>
            <person name="Bahia D."/>
            <person name="Loreto E."/>
            <person name="Prestes E.B."/>
            <person name="Lima F.M."/>
            <person name="Rodrigues-Luiz G."/>
            <person name="Vallejo G.A."/>
            <person name="Filho J.F."/>
            <person name="Monteiro K.M."/>
            <person name="Tyler K.M."/>
            <person name="de Almeida L.G."/>
            <person name="Ortiz M.F."/>
            <person name="Siervo M.A."/>
            <person name="de Moraes M.H."/>
            <person name="Cunha O.L."/>
            <person name="Mendonca-Neto R."/>
            <person name="Silva R."/>
            <person name="Teixeira S.M."/>
            <person name="Murta S.M."/>
            <person name="Sincero T.C."/>
            <person name="Mendes T.A."/>
            <person name="Urmenyi T.P."/>
            <person name="Silva V.G."/>
            <person name="da Rocha W.D."/>
            <person name="Andersson B."/>
            <person name="Romanha A.J."/>
            <person name="Steindel M."/>
            <person name="de Vasconcelos A.T."/>
            <person name="Grisard E.C."/>
        </authorList>
    </citation>
    <scope>NUCLEOTIDE SEQUENCE [LARGE SCALE GENOMIC DNA]</scope>
    <source>
        <strain evidence="2 3">SC58</strain>
    </source>
</reference>
<evidence type="ECO:0000256" key="1">
    <source>
        <dbReference type="SAM" id="MobiDB-lite"/>
    </source>
</evidence>
<evidence type="ECO:0000313" key="3">
    <source>
        <dbReference type="Proteomes" id="UP000031737"/>
    </source>
</evidence>
<dbReference type="PANTHER" id="PTHR46984:SF1">
    <property type="entry name" value="LEUCINE-RICH REPEAT-CONTAINING PROTEIN 71"/>
    <property type="match status" value="1"/>
</dbReference>
<dbReference type="EMBL" id="AUPL01001445">
    <property type="protein sequence ID" value="ESL10815.1"/>
    <property type="molecule type" value="Genomic_DNA"/>
</dbReference>